<evidence type="ECO:0000256" key="1">
    <source>
        <dbReference type="ARBA" id="ARBA00010062"/>
    </source>
</evidence>
<evidence type="ECO:0000256" key="2">
    <source>
        <dbReference type="ARBA" id="ARBA00022729"/>
    </source>
</evidence>
<proteinExistence type="inferred from homology"/>
<sequence length="423" mass="46943">MTMDAFRRARIWLGLAAFVLNWGLLSAIVSGVAGSAHAVKATGDAAPEIVTIYYLGKSYKEPPPLSLLEKPLSDKGIAGARLGIRDNNTTGNFLDQAFVIEEAIVPEKGDVVAKAKEILKGGDALIVADLEPDDLLAVADLPEAAGSVILNIRSDRDELREQDCRRNVFHISPSYAMRADALAQYLVWKRWSRWFLVQGKTDEDARYAAAVKRAAKRFGGKVVEERRFDFDAGYRRTDSGHQQIQTKMPELTQGAATHDVVWAADVGDAFGTYLLFRTYDADPVVGTQGLQAAAWHRAYEQYAGTQLQNAFEEAAHRIMTERDYEAWLAVRVFGEAATRTRETDIPTLRAHILSDDFKVAGFKGQQLTFRPWNHQLRQPLLIIGPQALVSMSPQEGFLHPKYLTDTLGFDEPESQCRFGGKAS</sequence>
<dbReference type="EMBL" id="LPWF01000023">
    <property type="protein sequence ID" value="ODR98165.1"/>
    <property type="molecule type" value="Genomic_DNA"/>
</dbReference>
<comment type="caution">
    <text evidence="5">The sequence shown here is derived from an EMBL/GenBank/DDBJ whole genome shotgun (WGS) entry which is preliminary data.</text>
</comment>
<accession>A0A1E3VX85</accession>
<dbReference type="NCBIfam" id="TIGR03863">
    <property type="entry name" value="PQQ_ABC_bind"/>
    <property type="match status" value="1"/>
</dbReference>
<dbReference type="Proteomes" id="UP000094472">
    <property type="component" value="Unassembled WGS sequence"/>
</dbReference>
<dbReference type="STRING" id="1774969.AUC69_09555"/>
<protein>
    <recommendedName>
        <fullName evidence="4">Leucine-binding protein domain-containing protein</fullName>
    </recommendedName>
</protein>
<keyword evidence="6" id="KW-1185">Reference proteome</keyword>
<keyword evidence="2" id="KW-0732">Signal</keyword>
<evidence type="ECO:0000313" key="6">
    <source>
        <dbReference type="Proteomes" id="UP000094472"/>
    </source>
</evidence>
<organism evidence="5 6">
    <name type="scientific">Methyloceanibacter superfactus</name>
    <dbReference type="NCBI Taxonomy" id="1774969"/>
    <lineage>
        <taxon>Bacteria</taxon>
        <taxon>Pseudomonadati</taxon>
        <taxon>Pseudomonadota</taxon>
        <taxon>Alphaproteobacteria</taxon>
        <taxon>Hyphomicrobiales</taxon>
        <taxon>Hyphomicrobiaceae</taxon>
        <taxon>Methyloceanibacter</taxon>
    </lineage>
</organism>
<name>A0A1E3VX85_9HYPH</name>
<keyword evidence="3" id="KW-0029">Amino-acid transport</keyword>
<keyword evidence="3" id="KW-0813">Transport</keyword>
<dbReference type="GO" id="GO:0006865">
    <property type="term" value="P:amino acid transport"/>
    <property type="evidence" value="ECO:0007669"/>
    <property type="project" value="UniProtKB-KW"/>
</dbReference>
<gene>
    <name evidence="5" type="ORF">AUC69_09555</name>
</gene>
<evidence type="ECO:0000313" key="5">
    <source>
        <dbReference type="EMBL" id="ODR98165.1"/>
    </source>
</evidence>
<evidence type="ECO:0000259" key="4">
    <source>
        <dbReference type="Pfam" id="PF13458"/>
    </source>
</evidence>
<feature type="domain" description="Leucine-binding protein" evidence="4">
    <location>
        <begin position="79"/>
        <end position="382"/>
    </location>
</feature>
<dbReference type="CDD" id="cd06268">
    <property type="entry name" value="PBP1_ABC_transporter_LIVBP-like"/>
    <property type="match status" value="1"/>
</dbReference>
<dbReference type="Gene3D" id="3.40.50.2300">
    <property type="match status" value="2"/>
</dbReference>
<dbReference type="PANTHER" id="PTHR30483:SF6">
    <property type="entry name" value="PERIPLASMIC BINDING PROTEIN OF ABC TRANSPORTER FOR NATURAL AMINO ACIDS"/>
    <property type="match status" value="1"/>
</dbReference>
<dbReference type="Pfam" id="PF13458">
    <property type="entry name" value="Peripla_BP_6"/>
    <property type="match status" value="1"/>
</dbReference>
<dbReference type="InterPro" id="IPR051010">
    <property type="entry name" value="BCAA_transport"/>
</dbReference>
<comment type="similarity">
    <text evidence="1">Belongs to the leucine-binding protein family.</text>
</comment>
<dbReference type="InterPro" id="IPR028081">
    <property type="entry name" value="Leu-bd"/>
</dbReference>
<dbReference type="InterPro" id="IPR022478">
    <property type="entry name" value="ABC_transptr_sub-bd_PQQ"/>
</dbReference>
<evidence type="ECO:0000256" key="3">
    <source>
        <dbReference type="ARBA" id="ARBA00022970"/>
    </source>
</evidence>
<reference evidence="5 6" key="1">
    <citation type="journal article" date="2016" name="Environ. Microbiol.">
        <title>New Methyloceanibacter diversity from North Sea sediments includes methanotroph containing solely the soluble methane monooxygenase.</title>
        <authorList>
            <person name="Vekeman B."/>
            <person name="Kerckhof F.M."/>
            <person name="Cremers G."/>
            <person name="de Vos P."/>
            <person name="Vandamme P."/>
            <person name="Boon N."/>
            <person name="Op den Camp H.J."/>
            <person name="Heylen K."/>
        </authorList>
    </citation>
    <scope>NUCLEOTIDE SEQUENCE [LARGE SCALE GENOMIC DNA]</scope>
    <source>
        <strain evidence="5 6">R-67175</strain>
    </source>
</reference>
<dbReference type="SUPFAM" id="SSF53822">
    <property type="entry name" value="Periplasmic binding protein-like I"/>
    <property type="match status" value="1"/>
</dbReference>
<dbReference type="AlphaFoldDB" id="A0A1E3VX85"/>
<dbReference type="PANTHER" id="PTHR30483">
    <property type="entry name" value="LEUCINE-SPECIFIC-BINDING PROTEIN"/>
    <property type="match status" value="1"/>
</dbReference>
<dbReference type="InterPro" id="IPR028082">
    <property type="entry name" value="Peripla_BP_I"/>
</dbReference>